<protein>
    <submittedName>
        <fullName evidence="1">Uncharacterized protein</fullName>
    </submittedName>
</protein>
<accession>A0A1N6S2H8</accession>
<organism evidence="1 2">
    <name type="scientific">Solilutibacter tolerans</name>
    <dbReference type="NCBI Taxonomy" id="1604334"/>
    <lineage>
        <taxon>Bacteria</taxon>
        <taxon>Pseudomonadati</taxon>
        <taxon>Pseudomonadota</taxon>
        <taxon>Gammaproteobacteria</taxon>
        <taxon>Lysobacterales</taxon>
        <taxon>Lysobacteraceae</taxon>
        <taxon>Solilutibacter</taxon>
    </lineage>
</organism>
<dbReference type="EMBL" id="FTLW01000002">
    <property type="protein sequence ID" value="SIQ35338.1"/>
    <property type="molecule type" value="Genomic_DNA"/>
</dbReference>
<proteinExistence type="predicted"/>
<dbReference type="Proteomes" id="UP000241788">
    <property type="component" value="Unassembled WGS sequence"/>
</dbReference>
<reference evidence="2" key="1">
    <citation type="submission" date="2017-01" db="EMBL/GenBank/DDBJ databases">
        <authorList>
            <person name="Varghese N."/>
            <person name="Submissions S."/>
        </authorList>
    </citation>
    <scope>NUCLEOTIDE SEQUENCE [LARGE SCALE GENOMIC DNA]</scope>
    <source>
        <strain evidence="2">UM1</strain>
    </source>
</reference>
<dbReference type="AlphaFoldDB" id="A0A1N6S2H8"/>
<name>A0A1N6S2H8_9GAMM</name>
<evidence type="ECO:0000313" key="2">
    <source>
        <dbReference type="Proteomes" id="UP000241788"/>
    </source>
</evidence>
<gene>
    <name evidence="1" type="ORF">SAMN05421546_1166</name>
</gene>
<keyword evidence="2" id="KW-1185">Reference proteome</keyword>
<evidence type="ECO:0000313" key="1">
    <source>
        <dbReference type="EMBL" id="SIQ35338.1"/>
    </source>
</evidence>
<sequence length="37" mass="4085">MPASSRLCLLEKMAMHGLNADLTAVAKHIPETRFDCL</sequence>
<dbReference type="STRING" id="1604334.SAMN05421546_1166"/>